<evidence type="ECO:0000313" key="1">
    <source>
        <dbReference type="EMBL" id="MBX57183.1"/>
    </source>
</evidence>
<sequence>MGKPSYYVLEFKFVLIAPIYSEKRLPAISVLGQYLNAQKWQHAGGKCYVLHHYSYQSTKERSS</sequence>
<name>A0A2P2PR66_RHIMU</name>
<proteinExistence type="predicted"/>
<accession>A0A2P2PR66</accession>
<dbReference type="EMBL" id="GGEC01076699">
    <property type="protein sequence ID" value="MBX57183.1"/>
    <property type="molecule type" value="Transcribed_RNA"/>
</dbReference>
<dbReference type="AlphaFoldDB" id="A0A2P2PR66"/>
<protein>
    <submittedName>
        <fullName evidence="1">Uncharacterized protein</fullName>
    </submittedName>
</protein>
<organism evidence="1">
    <name type="scientific">Rhizophora mucronata</name>
    <name type="common">Asiatic mangrove</name>
    <dbReference type="NCBI Taxonomy" id="61149"/>
    <lineage>
        <taxon>Eukaryota</taxon>
        <taxon>Viridiplantae</taxon>
        <taxon>Streptophyta</taxon>
        <taxon>Embryophyta</taxon>
        <taxon>Tracheophyta</taxon>
        <taxon>Spermatophyta</taxon>
        <taxon>Magnoliopsida</taxon>
        <taxon>eudicotyledons</taxon>
        <taxon>Gunneridae</taxon>
        <taxon>Pentapetalae</taxon>
        <taxon>rosids</taxon>
        <taxon>fabids</taxon>
        <taxon>Malpighiales</taxon>
        <taxon>Rhizophoraceae</taxon>
        <taxon>Rhizophora</taxon>
    </lineage>
</organism>
<reference evidence="1" key="1">
    <citation type="submission" date="2018-02" db="EMBL/GenBank/DDBJ databases">
        <title>Rhizophora mucronata_Transcriptome.</title>
        <authorList>
            <person name="Meera S.P."/>
            <person name="Sreeshan A."/>
            <person name="Augustine A."/>
        </authorList>
    </citation>
    <scope>NUCLEOTIDE SEQUENCE</scope>
    <source>
        <tissue evidence="1">Leaf</tissue>
    </source>
</reference>